<name>A0A2A2THW4_9CYAN</name>
<feature type="transmembrane region" description="Helical" evidence="1">
    <location>
        <begin position="6"/>
        <end position="29"/>
    </location>
</feature>
<dbReference type="EMBL" id="NTFS01000151">
    <property type="protein sequence ID" value="PAX53323.1"/>
    <property type="molecule type" value="Genomic_DNA"/>
</dbReference>
<dbReference type="RefSeq" id="WP_095722395.1">
    <property type="nucleotide sequence ID" value="NZ_NTFS01000151.1"/>
</dbReference>
<proteinExistence type="predicted"/>
<evidence type="ECO:0000313" key="3">
    <source>
        <dbReference type="Proteomes" id="UP000218238"/>
    </source>
</evidence>
<keyword evidence="1" id="KW-0812">Transmembrane</keyword>
<comment type="caution">
    <text evidence="2">The sequence shown here is derived from an EMBL/GenBank/DDBJ whole genome shotgun (WGS) entry which is preliminary data.</text>
</comment>
<keyword evidence="3" id="KW-1185">Reference proteome</keyword>
<dbReference type="AlphaFoldDB" id="A0A2A2THW4"/>
<reference evidence="2 3" key="1">
    <citation type="submission" date="2017-08" db="EMBL/GenBank/DDBJ databases">
        <title>Draft genome sequence of filamentous cyanobacterium Calothrix elsteri CCALA 953.</title>
        <authorList>
            <person name="Gagunashvili A.N."/>
            <person name="Elster J."/>
            <person name="Andresson O.S."/>
        </authorList>
    </citation>
    <scope>NUCLEOTIDE SEQUENCE [LARGE SCALE GENOMIC DNA]</scope>
    <source>
        <strain evidence="2 3">CCALA 953</strain>
    </source>
</reference>
<accession>A0A2A2THW4</accession>
<sequence length="81" mass="8873">MNSMDILFLTLASTIACVALPRLISIIMVMGAKSIQQHHVITLQKASHDVVTSFPFCTTYSLTSTPSCKFSPHFCGKCSHQ</sequence>
<keyword evidence="1" id="KW-1133">Transmembrane helix</keyword>
<evidence type="ECO:0000313" key="2">
    <source>
        <dbReference type="EMBL" id="PAX53323.1"/>
    </source>
</evidence>
<dbReference type="Proteomes" id="UP000218238">
    <property type="component" value="Unassembled WGS sequence"/>
</dbReference>
<organism evidence="2 3">
    <name type="scientific">Brunnivagina elsteri CCALA 953</name>
    <dbReference type="NCBI Taxonomy" id="987040"/>
    <lineage>
        <taxon>Bacteria</taxon>
        <taxon>Bacillati</taxon>
        <taxon>Cyanobacteriota</taxon>
        <taxon>Cyanophyceae</taxon>
        <taxon>Nostocales</taxon>
        <taxon>Calotrichaceae</taxon>
        <taxon>Brunnivagina</taxon>
    </lineage>
</organism>
<dbReference type="OrthoDB" id="489795at2"/>
<keyword evidence="1" id="KW-0472">Membrane</keyword>
<protein>
    <submittedName>
        <fullName evidence="2">Uncharacterized protein</fullName>
    </submittedName>
</protein>
<evidence type="ECO:0000256" key="1">
    <source>
        <dbReference type="SAM" id="Phobius"/>
    </source>
</evidence>
<gene>
    <name evidence="2" type="ORF">CK510_14620</name>
</gene>